<gene>
    <name evidence="1" type="ORF">HD592_000465</name>
</gene>
<dbReference type="EMBL" id="JACHMK010000001">
    <property type="protein sequence ID" value="MBB6333900.1"/>
    <property type="molecule type" value="Genomic_DNA"/>
</dbReference>
<keyword evidence="2" id="KW-1185">Reference proteome</keyword>
<dbReference type="Proteomes" id="UP000617426">
    <property type="component" value="Unassembled WGS sequence"/>
</dbReference>
<reference evidence="1" key="1">
    <citation type="submission" date="2020-08" db="EMBL/GenBank/DDBJ databases">
        <title>Sequencing the genomes of 1000 actinobacteria strains.</title>
        <authorList>
            <person name="Klenk H.-P."/>
        </authorList>
    </citation>
    <scope>NUCLEOTIDE SEQUENCE</scope>
    <source>
        <strain evidence="1">DSM 10695</strain>
    </source>
</reference>
<dbReference type="Gene3D" id="1.10.132.100">
    <property type="match status" value="1"/>
</dbReference>
<dbReference type="CDD" id="cd09729">
    <property type="entry name" value="Cse1_I-E"/>
    <property type="match status" value="1"/>
</dbReference>
<dbReference type="NCBIfam" id="TIGR02547">
    <property type="entry name" value="casA_cse1"/>
    <property type="match status" value="1"/>
</dbReference>
<comment type="caution">
    <text evidence="1">The sequence shown here is derived from an EMBL/GenBank/DDBJ whole genome shotgun (WGS) entry which is preliminary data.</text>
</comment>
<accession>A0A923E3J4</accession>
<evidence type="ECO:0000313" key="1">
    <source>
        <dbReference type="EMBL" id="MBB6333900.1"/>
    </source>
</evidence>
<sequence length="562" mass="62883">MTESAYNLLDEKWIPIRLLDGTVDHVGFRELFSRAGEIADLACELPTVSFAIKRLLLAICYRTIDVPDLESWGEIWDSGLPEEPIQQYFDRWNDRFYLFDPQYPFMQAPQLATPKGAVSGLEKIVADIPNGEPFFTIRQQRSIERISPAEGAQWLIHAQAFDPSGIRSGAVGDPEQTNGKGYPIGPSWTGQLGGVWLKGETLDESLVLNLVPRDRLKTKGPSSLGPLGACSWETDEIETAIRRNYAQKTKENPNGNPDPQGYAISRLLTWHSRRIRLFGDVDGVTGVILAQGDKLGPQNMQDYEPMSLWRYSAPQSKKFSRTVYMPRKHEPGRAFWRSLPGTLPFVEKTKGVDGQAHDAFLPSATLEFHASIENLTVSKEYPIRIRLEAVGIQYGAQEASIDDIYHDEVDLATVLLRERKRDFPDLIRTEVEAVEQVATRIGILAANLARAAGESGEGVGDGARDRAKTRFFSLIDAPFRQWLSEIAETSNIESERDQWKRVLHNTALHLAGELIDRAPESALIGRDTGMTFMSAWRAESIFRNDLNRILQLSGSDTKGESA</sequence>
<dbReference type="InterPro" id="IPR013381">
    <property type="entry name" value="CRISPR-assoc_prot_Cse1"/>
</dbReference>
<proteinExistence type="predicted"/>
<name>A0A923E3J4_9ACTO</name>
<protein>
    <submittedName>
        <fullName evidence="1">CRISPR system Cascade subunit CasA</fullName>
    </submittedName>
</protein>
<dbReference type="AlphaFoldDB" id="A0A923E3J4"/>
<organism evidence="1 2">
    <name type="scientific">Schaalia hyovaginalis</name>
    <dbReference type="NCBI Taxonomy" id="29316"/>
    <lineage>
        <taxon>Bacteria</taxon>
        <taxon>Bacillati</taxon>
        <taxon>Actinomycetota</taxon>
        <taxon>Actinomycetes</taxon>
        <taxon>Actinomycetales</taxon>
        <taxon>Actinomycetaceae</taxon>
        <taxon>Schaalia</taxon>
    </lineage>
</organism>
<dbReference type="RefSeq" id="WP_184451569.1">
    <property type="nucleotide sequence ID" value="NZ_JACHMK010000001.1"/>
</dbReference>
<evidence type="ECO:0000313" key="2">
    <source>
        <dbReference type="Proteomes" id="UP000617426"/>
    </source>
</evidence>
<dbReference type="Pfam" id="PF09481">
    <property type="entry name" value="CRISPR_Cse1"/>
    <property type="match status" value="1"/>
</dbReference>